<keyword evidence="5" id="KW-0408">Iron</keyword>
<sequence>MTDEQMKTASRGDASYMIKSVTLQSARLTNPTITRQYTMKEKARNLISGVIHYLLIFGQKISKNFEKIHKSGLPSFVKNGDFIQLPVDLWFGLHKLLTLIKNVMVVAIQTGLRRLSNFGHGWRKIDDIKRVFLFPSKKAVYISENWKDNAFFGSQFLNGCNPGMIQKCTEIPEKFSIPEITKKYSNIKELIKNGEIYMVDYGLLDNVKEGIIDDHEQFLAAPVVLLQEMEQGLMPIAIQLKQKPGEENPIFTPKDKPEAWLLAKIWVRNSDFYIHELVSHLLKTHLLAEIFFFSIFTCLHDHHPILRIFAVTGRYTIPINVIARSTLINDTGFFMKYTGFGKDAQWEVLQRAVKQLTYKSLCLPDNLTSRGVQKLKNYHYRDDAMQIWDAISEFLRKVVDTYYNDDSDIKKDKELQNFLYYTHSYGLKIKDFPETVDTKAEAVKYLSMVMFTCSAQHAAVNHGQYDTYAWMPNGPTTMRQPPPRNADEVDEDYIINTLPDLDTTLQGMSVARFLSQATEDFVSAYLFAGTEPFPVIP</sequence>
<evidence type="ECO:0000256" key="1">
    <source>
        <dbReference type="ARBA" id="ARBA00009419"/>
    </source>
</evidence>
<organism evidence="7 8">
    <name type="scientific">Paramormyrops kingsleyae</name>
    <dbReference type="NCBI Taxonomy" id="1676925"/>
    <lineage>
        <taxon>Eukaryota</taxon>
        <taxon>Metazoa</taxon>
        <taxon>Chordata</taxon>
        <taxon>Craniata</taxon>
        <taxon>Vertebrata</taxon>
        <taxon>Euteleostomi</taxon>
        <taxon>Actinopterygii</taxon>
        <taxon>Neopterygii</taxon>
        <taxon>Teleostei</taxon>
        <taxon>Osteoglossocephala</taxon>
        <taxon>Osteoglossomorpha</taxon>
        <taxon>Osteoglossiformes</taxon>
        <taxon>Mormyridae</taxon>
        <taxon>Paramormyrops</taxon>
    </lineage>
</organism>
<dbReference type="InterPro" id="IPR000907">
    <property type="entry name" value="LipOase"/>
</dbReference>
<proteinExistence type="inferred from homology"/>
<evidence type="ECO:0000259" key="6">
    <source>
        <dbReference type="PROSITE" id="PS51393"/>
    </source>
</evidence>
<dbReference type="GO" id="GO:0034440">
    <property type="term" value="P:lipid oxidation"/>
    <property type="evidence" value="ECO:0007669"/>
    <property type="project" value="InterPro"/>
</dbReference>
<keyword evidence="3" id="KW-0223">Dioxygenase</keyword>
<dbReference type="PANTHER" id="PTHR11771">
    <property type="entry name" value="LIPOXYGENASE"/>
    <property type="match status" value="1"/>
</dbReference>
<reference evidence="7" key="2">
    <citation type="submission" date="2025-09" db="UniProtKB">
        <authorList>
            <consortium name="Ensembl"/>
        </authorList>
    </citation>
    <scope>IDENTIFICATION</scope>
</reference>
<keyword evidence="4" id="KW-0560">Oxidoreductase</keyword>
<comment type="cofactor">
    <cofactor evidence="5">
        <name>Fe cation</name>
        <dbReference type="ChEBI" id="CHEBI:24875"/>
    </cofactor>
    <text evidence="5">Binds 1 Fe cation per subunit.</text>
</comment>
<dbReference type="Proteomes" id="UP000261540">
    <property type="component" value="Unplaced"/>
</dbReference>
<evidence type="ECO:0000256" key="5">
    <source>
        <dbReference type="PIRSR" id="PIRSR601885-1"/>
    </source>
</evidence>
<reference evidence="7" key="1">
    <citation type="submission" date="2025-08" db="UniProtKB">
        <authorList>
            <consortium name="Ensembl"/>
        </authorList>
    </citation>
    <scope>IDENTIFICATION</scope>
</reference>
<dbReference type="PRINTS" id="PR00087">
    <property type="entry name" value="LIPOXYGENASE"/>
</dbReference>
<dbReference type="PRINTS" id="PR00467">
    <property type="entry name" value="MAMLPOXGNASE"/>
</dbReference>
<name>A0A3B3TBB8_9TELE</name>
<feature type="domain" description="Lipoxygenase" evidence="6">
    <location>
        <begin position="44"/>
        <end position="537"/>
    </location>
</feature>
<dbReference type="InterPro" id="IPR036226">
    <property type="entry name" value="LipOase_C_sf"/>
</dbReference>
<dbReference type="InterPro" id="IPR013819">
    <property type="entry name" value="LipOase_C"/>
</dbReference>
<dbReference type="AlphaFoldDB" id="A0A3B3TBB8"/>
<dbReference type="GO" id="GO:0016702">
    <property type="term" value="F:oxidoreductase activity, acting on single donors with incorporation of molecular oxygen, incorporation of two atoms of oxygen"/>
    <property type="evidence" value="ECO:0007669"/>
    <property type="project" value="InterPro"/>
</dbReference>
<dbReference type="GeneTree" id="ENSGT00940000156111"/>
<evidence type="ECO:0000313" key="7">
    <source>
        <dbReference type="Ensembl" id="ENSPKIP00000040054.1"/>
    </source>
</evidence>
<feature type="binding site" evidence="5">
    <location>
        <position position="285"/>
    </location>
    <ligand>
        <name>Fe cation</name>
        <dbReference type="ChEBI" id="CHEBI:24875"/>
        <note>catalytic</note>
    </ligand>
</feature>
<dbReference type="Gene3D" id="1.20.245.10">
    <property type="entry name" value="Lipoxygenase-1, Domain 5"/>
    <property type="match status" value="1"/>
</dbReference>
<dbReference type="SUPFAM" id="SSF48484">
    <property type="entry name" value="Lipoxigenase"/>
    <property type="match status" value="1"/>
</dbReference>
<comment type="similarity">
    <text evidence="1">Belongs to the lipoxygenase family.</text>
</comment>
<evidence type="ECO:0000256" key="2">
    <source>
        <dbReference type="ARBA" id="ARBA00022723"/>
    </source>
</evidence>
<protein>
    <recommendedName>
        <fullName evidence="6">Lipoxygenase domain-containing protein</fullName>
    </recommendedName>
</protein>
<dbReference type="GO" id="GO:0005506">
    <property type="term" value="F:iron ion binding"/>
    <property type="evidence" value="ECO:0007669"/>
    <property type="project" value="InterPro"/>
</dbReference>
<dbReference type="STRING" id="1676925.ENSPKIP00000040054"/>
<evidence type="ECO:0000256" key="3">
    <source>
        <dbReference type="ARBA" id="ARBA00022964"/>
    </source>
</evidence>
<keyword evidence="2 5" id="KW-0479">Metal-binding</keyword>
<dbReference type="InterPro" id="IPR001885">
    <property type="entry name" value="LipOase_mml"/>
</dbReference>
<evidence type="ECO:0000256" key="4">
    <source>
        <dbReference type="ARBA" id="ARBA00023002"/>
    </source>
</evidence>
<feature type="binding site" evidence="5">
    <location>
        <position position="280"/>
    </location>
    <ligand>
        <name>Fe cation</name>
        <dbReference type="ChEBI" id="CHEBI:24875"/>
        <note>catalytic</note>
    </ligand>
</feature>
<feature type="binding site" evidence="5">
    <location>
        <position position="457"/>
    </location>
    <ligand>
        <name>Fe cation</name>
        <dbReference type="ChEBI" id="CHEBI:24875"/>
        <note>catalytic</note>
    </ligand>
</feature>
<dbReference type="Pfam" id="PF00305">
    <property type="entry name" value="Lipoxygenase"/>
    <property type="match status" value="1"/>
</dbReference>
<dbReference type="Ensembl" id="ENSPKIT00000021072.1">
    <property type="protein sequence ID" value="ENSPKIP00000040054.1"/>
    <property type="gene ID" value="ENSPKIG00000017161.1"/>
</dbReference>
<keyword evidence="8" id="KW-1185">Reference proteome</keyword>
<dbReference type="Gene3D" id="3.10.450.60">
    <property type="match status" value="1"/>
</dbReference>
<dbReference type="PROSITE" id="PS51393">
    <property type="entry name" value="LIPOXYGENASE_3"/>
    <property type="match status" value="1"/>
</dbReference>
<evidence type="ECO:0000313" key="8">
    <source>
        <dbReference type="Proteomes" id="UP000261540"/>
    </source>
</evidence>
<accession>A0A3B3TBB8</accession>